<dbReference type="Proteomes" id="UP000030758">
    <property type="component" value="Unassembled WGS sequence"/>
</dbReference>
<organism evidence="1">
    <name type="scientific">Trichuris suis</name>
    <name type="common">pig whipworm</name>
    <dbReference type="NCBI Taxonomy" id="68888"/>
    <lineage>
        <taxon>Eukaryota</taxon>
        <taxon>Metazoa</taxon>
        <taxon>Ecdysozoa</taxon>
        <taxon>Nematoda</taxon>
        <taxon>Enoplea</taxon>
        <taxon>Dorylaimia</taxon>
        <taxon>Trichinellida</taxon>
        <taxon>Trichuridae</taxon>
        <taxon>Trichuris</taxon>
    </lineage>
</organism>
<accession>A0A085NEA9</accession>
<proteinExistence type="predicted"/>
<dbReference type="EMBL" id="KL367511">
    <property type="protein sequence ID" value="KFD67805.1"/>
    <property type="molecule type" value="Genomic_DNA"/>
</dbReference>
<protein>
    <submittedName>
        <fullName evidence="1">Uncharacterized protein</fullName>
    </submittedName>
</protein>
<dbReference type="AlphaFoldDB" id="A0A085NEA9"/>
<gene>
    <name evidence="1" type="ORF">M514_07539</name>
</gene>
<name>A0A085NEA9_9BILA</name>
<sequence>MFRSAYWRHAERSELCLLSLLNGCVNFHHLLPMLPKYNSWYAHGAKVVQLLVSYGGQILTKTLTGKLRIAYASMPGSGAVKESSDLSAHDHEELIFSLRDVPIIELASWSAASFCDFDNSLAEAKVKEYQLARLTLASVRQHCYVACTGTKGECRLKLLKYSHLYLASCAAEANED</sequence>
<evidence type="ECO:0000313" key="1">
    <source>
        <dbReference type="EMBL" id="KFD67805.1"/>
    </source>
</evidence>
<reference evidence="1" key="1">
    <citation type="journal article" date="2014" name="Nat. Genet.">
        <title>Genome and transcriptome of the porcine whipworm Trichuris suis.</title>
        <authorList>
            <person name="Jex A.R."/>
            <person name="Nejsum P."/>
            <person name="Schwarz E.M."/>
            <person name="Hu L."/>
            <person name="Young N.D."/>
            <person name="Hall R.S."/>
            <person name="Korhonen P.K."/>
            <person name="Liao S."/>
            <person name="Thamsborg S."/>
            <person name="Xia J."/>
            <person name="Xu P."/>
            <person name="Wang S."/>
            <person name="Scheerlinck J.P."/>
            <person name="Hofmann A."/>
            <person name="Sternberg P.W."/>
            <person name="Wang J."/>
            <person name="Gasser R.B."/>
        </authorList>
    </citation>
    <scope>NUCLEOTIDE SEQUENCE [LARGE SCALE GENOMIC DNA]</scope>
    <source>
        <strain evidence="1">DCEP-RM93F</strain>
    </source>
</reference>